<proteinExistence type="predicted"/>
<evidence type="ECO:0000313" key="3">
    <source>
        <dbReference type="EMBL" id="TVX93822.1"/>
    </source>
</evidence>
<keyword evidence="4" id="KW-1185">Reference proteome</keyword>
<dbReference type="GO" id="GO:0016798">
    <property type="term" value="F:hydrolase activity, acting on glycosyl bonds"/>
    <property type="evidence" value="ECO:0007669"/>
    <property type="project" value="InterPro"/>
</dbReference>
<dbReference type="Gene3D" id="2.60.120.260">
    <property type="entry name" value="Galactose-binding domain-like"/>
    <property type="match status" value="1"/>
</dbReference>
<sequence length="194" mass="21459">MLRRVTNMQSRKIGIRKAAHKHKNKGAIVPPSRINKPLLLAQPTQTTIRNPGFENRTLSPWNPGPPSPFGQIFVTTVTPHSGLQAARMLCVENTVMTLKQKISNLKRGRSYQVSMWLRRNVVSTLGQVRVRLGGSPAIYGINAIPMNTYKQFIDAFQIPGDRGATSFDLEIFLFSSTIGTDITVDDVSITLLGS</sequence>
<dbReference type="OrthoDB" id="3333873at2"/>
<gene>
    <name evidence="3" type="ORF">FPZ44_12630</name>
</gene>
<dbReference type="EMBL" id="VNJK01000001">
    <property type="protein sequence ID" value="TVX93822.1"/>
    <property type="molecule type" value="Genomic_DNA"/>
</dbReference>
<protein>
    <recommendedName>
        <fullName evidence="2">CBM-cenC domain-containing protein</fullName>
    </recommendedName>
</protein>
<dbReference type="Proteomes" id="UP000318102">
    <property type="component" value="Unassembled WGS sequence"/>
</dbReference>
<feature type="domain" description="CBM-cenC" evidence="2">
    <location>
        <begin position="47"/>
        <end position="170"/>
    </location>
</feature>
<evidence type="ECO:0000256" key="1">
    <source>
        <dbReference type="ARBA" id="ARBA00022801"/>
    </source>
</evidence>
<dbReference type="Pfam" id="PF02018">
    <property type="entry name" value="CBM_4_9"/>
    <property type="match status" value="1"/>
</dbReference>
<organism evidence="3 4">
    <name type="scientific">Paenibacillus agilis</name>
    <dbReference type="NCBI Taxonomy" id="3020863"/>
    <lineage>
        <taxon>Bacteria</taxon>
        <taxon>Bacillati</taxon>
        <taxon>Bacillota</taxon>
        <taxon>Bacilli</taxon>
        <taxon>Bacillales</taxon>
        <taxon>Paenibacillaceae</taxon>
        <taxon>Paenibacillus</taxon>
    </lineage>
</organism>
<comment type="caution">
    <text evidence="3">The sequence shown here is derived from an EMBL/GenBank/DDBJ whole genome shotgun (WGS) entry which is preliminary data.</text>
</comment>
<keyword evidence="1" id="KW-0378">Hydrolase</keyword>
<dbReference type="SUPFAM" id="SSF49785">
    <property type="entry name" value="Galactose-binding domain-like"/>
    <property type="match status" value="1"/>
</dbReference>
<name>A0A559J1R0_9BACL</name>
<reference evidence="3 4" key="1">
    <citation type="submission" date="2019-07" db="EMBL/GenBank/DDBJ databases">
        <authorList>
            <person name="Kim J."/>
        </authorList>
    </citation>
    <scope>NUCLEOTIDE SEQUENCE [LARGE SCALE GENOMIC DNA]</scope>
    <source>
        <strain evidence="3 4">N4</strain>
    </source>
</reference>
<accession>A0A559J1R0</accession>
<dbReference type="AlphaFoldDB" id="A0A559J1R0"/>
<evidence type="ECO:0000259" key="2">
    <source>
        <dbReference type="Pfam" id="PF02018"/>
    </source>
</evidence>
<evidence type="ECO:0000313" key="4">
    <source>
        <dbReference type="Proteomes" id="UP000318102"/>
    </source>
</evidence>
<dbReference type="InterPro" id="IPR008979">
    <property type="entry name" value="Galactose-bd-like_sf"/>
</dbReference>
<dbReference type="InterPro" id="IPR003305">
    <property type="entry name" value="CenC_carb-bd"/>
</dbReference>